<dbReference type="Proteomes" id="UP001176059">
    <property type="component" value="Unassembled WGS sequence"/>
</dbReference>
<feature type="region of interest" description="Disordered" evidence="1">
    <location>
        <begin position="32"/>
        <end position="70"/>
    </location>
</feature>
<feature type="compositionally biased region" description="Acidic residues" evidence="1">
    <location>
        <begin position="126"/>
        <end position="145"/>
    </location>
</feature>
<feature type="region of interest" description="Disordered" evidence="1">
    <location>
        <begin position="108"/>
        <end position="257"/>
    </location>
</feature>
<feature type="domain" description="DUF6532" evidence="2">
    <location>
        <begin position="340"/>
        <end position="552"/>
    </location>
</feature>
<evidence type="ECO:0000313" key="3">
    <source>
        <dbReference type="EMBL" id="KAJ3713719.1"/>
    </source>
</evidence>
<reference evidence="3" key="1">
    <citation type="submission" date="2022-08" db="EMBL/GenBank/DDBJ databases">
        <authorList>
            <consortium name="DOE Joint Genome Institute"/>
            <person name="Min B."/>
            <person name="Sierra-Patev S."/>
            <person name="Naranjo-Ortiz M."/>
            <person name="Looney B."/>
            <person name="Konkel Z."/>
            <person name="Slot J.C."/>
            <person name="Sakamoto Y."/>
            <person name="Steenwyk J.L."/>
            <person name="Rokas A."/>
            <person name="Carro J."/>
            <person name="Camarero S."/>
            <person name="Ferreira P."/>
            <person name="Molpeceres G."/>
            <person name="Ruiz-duenas F.J."/>
            <person name="Serrano A."/>
            <person name="Henrissat B."/>
            <person name="Drula E."/>
            <person name="Hughes K.W."/>
            <person name="Mata J.L."/>
            <person name="Ishikawa N.K."/>
            <person name="Vargas-Isla R."/>
            <person name="Ushijima S."/>
            <person name="Smith C.A."/>
            <person name="Ahrendt S."/>
            <person name="Andreopoulos W."/>
            <person name="He G."/>
            <person name="LaButti K."/>
            <person name="Lipzen A."/>
            <person name="Ng V."/>
            <person name="Riley R."/>
            <person name="Sandor L."/>
            <person name="Barry K."/>
            <person name="Martinez A.T."/>
            <person name="Xiao Y."/>
            <person name="Gibbons J.G."/>
            <person name="Terashima K."/>
            <person name="Hibbett D.S."/>
            <person name="Grigoriev I.V."/>
        </authorList>
    </citation>
    <scope>NUCLEOTIDE SEQUENCE</scope>
    <source>
        <strain evidence="3">ET3784</strain>
    </source>
</reference>
<dbReference type="EMBL" id="JANVFO010000097">
    <property type="protein sequence ID" value="KAJ3713719.1"/>
    <property type="molecule type" value="Genomic_DNA"/>
</dbReference>
<name>A0AA38MUR1_9AGAR</name>
<dbReference type="AlphaFoldDB" id="A0AA38MUR1"/>
<feature type="compositionally biased region" description="Basic and acidic residues" evidence="1">
    <location>
        <begin position="146"/>
        <end position="157"/>
    </location>
</feature>
<reference evidence="3" key="2">
    <citation type="journal article" date="2023" name="Proc. Natl. Acad. Sci. U.S.A.">
        <title>A global phylogenomic analysis of the shiitake genus Lentinula.</title>
        <authorList>
            <person name="Sierra-Patev S."/>
            <person name="Min B."/>
            <person name="Naranjo-Ortiz M."/>
            <person name="Looney B."/>
            <person name="Konkel Z."/>
            <person name="Slot J.C."/>
            <person name="Sakamoto Y."/>
            <person name="Steenwyk J.L."/>
            <person name="Rokas A."/>
            <person name="Carro J."/>
            <person name="Camarero S."/>
            <person name="Ferreira P."/>
            <person name="Molpeceres G."/>
            <person name="Ruiz-Duenas F.J."/>
            <person name="Serrano A."/>
            <person name="Henrissat B."/>
            <person name="Drula E."/>
            <person name="Hughes K.W."/>
            <person name="Mata J.L."/>
            <person name="Ishikawa N.K."/>
            <person name="Vargas-Isla R."/>
            <person name="Ushijima S."/>
            <person name="Smith C.A."/>
            <person name="Donoghue J."/>
            <person name="Ahrendt S."/>
            <person name="Andreopoulos W."/>
            <person name="He G."/>
            <person name="LaButti K."/>
            <person name="Lipzen A."/>
            <person name="Ng V."/>
            <person name="Riley R."/>
            <person name="Sandor L."/>
            <person name="Barry K."/>
            <person name="Martinez A.T."/>
            <person name="Xiao Y."/>
            <person name="Gibbons J.G."/>
            <person name="Terashima K."/>
            <person name="Grigoriev I.V."/>
            <person name="Hibbett D."/>
        </authorList>
    </citation>
    <scope>NUCLEOTIDE SEQUENCE</scope>
    <source>
        <strain evidence="3">ET3784</strain>
    </source>
</reference>
<accession>A0AA38MUR1</accession>
<feature type="compositionally biased region" description="Acidic residues" evidence="1">
    <location>
        <begin position="158"/>
        <end position="172"/>
    </location>
</feature>
<dbReference type="Pfam" id="PF20149">
    <property type="entry name" value="DUF6532"/>
    <property type="match status" value="1"/>
</dbReference>
<evidence type="ECO:0000256" key="1">
    <source>
        <dbReference type="SAM" id="MobiDB-lite"/>
    </source>
</evidence>
<dbReference type="InterPro" id="IPR045341">
    <property type="entry name" value="DUF6532"/>
</dbReference>
<organism evidence="3 4">
    <name type="scientific">Lentinula guzmanii</name>
    <dbReference type="NCBI Taxonomy" id="2804957"/>
    <lineage>
        <taxon>Eukaryota</taxon>
        <taxon>Fungi</taxon>
        <taxon>Dikarya</taxon>
        <taxon>Basidiomycota</taxon>
        <taxon>Agaricomycotina</taxon>
        <taxon>Agaricomycetes</taxon>
        <taxon>Agaricomycetidae</taxon>
        <taxon>Agaricales</taxon>
        <taxon>Marasmiineae</taxon>
        <taxon>Omphalotaceae</taxon>
        <taxon>Lentinula</taxon>
    </lineage>
</organism>
<feature type="compositionally biased region" description="Basic and acidic residues" evidence="1">
    <location>
        <begin position="112"/>
        <end position="125"/>
    </location>
</feature>
<evidence type="ECO:0000313" key="4">
    <source>
        <dbReference type="Proteomes" id="UP001176059"/>
    </source>
</evidence>
<gene>
    <name evidence="3" type="ORF">DFJ43DRAFT_1161069</name>
</gene>
<sequence length="602" mass="66566">MYSKAAHKSLLHHNGVLNVKSSSTDNNHYAPKSASTLSSLLNPNGISVTKNNQPIDRTTGGSNRPSRESKSVAMQNKVWMSDGPSQLKRTLDGVSDNFARLTKKTKTISGTKGEKVTGKKVKPVDEELENFADDGEELAETEDAEENGRQGSDKELEHEEDAYDLGDMEDLDAERAESVKKMKKVSSGSGRRQTRVSVMTSDDEAEAILPPSADEDDEDRGFSDSAPSSIVELSLVLGDGEDDEDDKLKQEKPKRFRKKITARDTKYEFERPSMAPTAAITKISTPKKVKHIQSESASASPNNGWPVEAHLVYPDGTKMQRTISLRAQPKAIQDVIHEAIILASGLSIFKEAFPTSDEQLIQSYTSVISAATSLNHLLIANRVPKDNIFSRHLTNYVTGRIGKMRVNIKDAATSVVPGMYGILRIPIDNDERKNFVKALLSKMNFIFPRNTITDPASIRLNEPYLHPAIIAVLHNFFFKGPKSLGQHFCDTFVSTIKTDDAKEIPRAMLSLVVIGVFAAIKEWEGGKDERDKHEFITTAFADQYTLHTNVMNEKILKSKVGNGTQKYHTLMARLYREAKSGTGTSSDLSDTLMPDVDFAGME</sequence>
<comment type="caution">
    <text evidence="3">The sequence shown here is derived from an EMBL/GenBank/DDBJ whole genome shotgun (WGS) entry which is preliminary data.</text>
</comment>
<keyword evidence="4" id="KW-1185">Reference proteome</keyword>
<evidence type="ECO:0000259" key="2">
    <source>
        <dbReference type="Pfam" id="PF20149"/>
    </source>
</evidence>
<feature type="compositionally biased region" description="Polar residues" evidence="1">
    <location>
        <begin position="32"/>
        <end position="64"/>
    </location>
</feature>
<protein>
    <recommendedName>
        <fullName evidence="2">DUF6532 domain-containing protein</fullName>
    </recommendedName>
</protein>
<proteinExistence type="predicted"/>